<feature type="signal peptide" evidence="1">
    <location>
        <begin position="1"/>
        <end position="16"/>
    </location>
</feature>
<feature type="non-terminal residue" evidence="2">
    <location>
        <position position="1"/>
    </location>
</feature>
<dbReference type="EMBL" id="BKCJ011753722">
    <property type="protein sequence ID" value="GFD50177.1"/>
    <property type="molecule type" value="Genomic_DNA"/>
</dbReference>
<keyword evidence="1" id="KW-0732">Signal</keyword>
<reference evidence="2" key="1">
    <citation type="journal article" date="2019" name="Sci. Rep.">
        <title>Draft genome of Tanacetum cinerariifolium, the natural source of mosquito coil.</title>
        <authorList>
            <person name="Yamashiro T."/>
            <person name="Shiraishi A."/>
            <person name="Satake H."/>
            <person name="Nakayama K."/>
        </authorList>
    </citation>
    <scope>NUCLEOTIDE SEQUENCE</scope>
</reference>
<evidence type="ECO:0008006" key="3">
    <source>
        <dbReference type="Google" id="ProtNLM"/>
    </source>
</evidence>
<proteinExistence type="predicted"/>
<accession>A0A699WRR7</accession>
<dbReference type="AlphaFoldDB" id="A0A699WRR7"/>
<evidence type="ECO:0000256" key="1">
    <source>
        <dbReference type="SAM" id="SignalP"/>
    </source>
</evidence>
<comment type="caution">
    <text evidence="2">The sequence shown here is derived from an EMBL/GenBank/DDBJ whole genome shotgun (WGS) entry which is preliminary data.</text>
</comment>
<protein>
    <recommendedName>
        <fullName evidence="3">Secreted protein</fullName>
    </recommendedName>
</protein>
<evidence type="ECO:0000313" key="2">
    <source>
        <dbReference type="EMBL" id="GFD50177.1"/>
    </source>
</evidence>
<sequence>LLAILLQMASLTTLEAGTSSSMTLSWVSASIRSADQVGVALRGTPGLLEIRIDRSVRLLTPVSLVTPITGTPVVVARVVVARVVVVAAVVVITASPV</sequence>
<feature type="chain" id="PRO_5025690285" description="Secreted protein" evidence="1">
    <location>
        <begin position="17"/>
        <end position="97"/>
    </location>
</feature>
<name>A0A699WRR7_TANCI</name>
<organism evidence="2">
    <name type="scientific">Tanacetum cinerariifolium</name>
    <name type="common">Dalmatian daisy</name>
    <name type="synonym">Chrysanthemum cinerariifolium</name>
    <dbReference type="NCBI Taxonomy" id="118510"/>
    <lineage>
        <taxon>Eukaryota</taxon>
        <taxon>Viridiplantae</taxon>
        <taxon>Streptophyta</taxon>
        <taxon>Embryophyta</taxon>
        <taxon>Tracheophyta</taxon>
        <taxon>Spermatophyta</taxon>
        <taxon>Magnoliopsida</taxon>
        <taxon>eudicotyledons</taxon>
        <taxon>Gunneridae</taxon>
        <taxon>Pentapetalae</taxon>
        <taxon>asterids</taxon>
        <taxon>campanulids</taxon>
        <taxon>Asterales</taxon>
        <taxon>Asteraceae</taxon>
        <taxon>Asteroideae</taxon>
        <taxon>Anthemideae</taxon>
        <taxon>Anthemidinae</taxon>
        <taxon>Tanacetum</taxon>
    </lineage>
</organism>
<gene>
    <name evidence="2" type="ORF">Tci_922146</name>
</gene>